<name>A0A3B0USF1_9ZZZZ</name>
<dbReference type="PANTHER" id="PTHR43178">
    <property type="entry name" value="DIHYDROLIPOAMIDE ACETYLTRANSFERASE COMPONENT OF PYRUVATE DEHYDROGENASE COMPLEX"/>
    <property type="match status" value="1"/>
</dbReference>
<dbReference type="GO" id="GO:0016407">
    <property type="term" value="F:acetyltransferase activity"/>
    <property type="evidence" value="ECO:0007669"/>
    <property type="project" value="TreeGrafter"/>
</dbReference>
<evidence type="ECO:0000259" key="6">
    <source>
        <dbReference type="PROSITE" id="PS50968"/>
    </source>
</evidence>
<comment type="cofactor">
    <cofactor evidence="1">
        <name>(R)-lipoate</name>
        <dbReference type="ChEBI" id="CHEBI:83088"/>
    </cofactor>
</comment>
<organism evidence="8">
    <name type="scientific">hydrothermal vent metagenome</name>
    <dbReference type="NCBI Taxonomy" id="652676"/>
    <lineage>
        <taxon>unclassified sequences</taxon>
        <taxon>metagenomes</taxon>
        <taxon>ecological metagenomes</taxon>
    </lineage>
</organism>
<keyword evidence="3" id="KW-0808">Transferase</keyword>
<evidence type="ECO:0008006" key="9">
    <source>
        <dbReference type="Google" id="ProtNLM"/>
    </source>
</evidence>
<dbReference type="GO" id="GO:0005737">
    <property type="term" value="C:cytoplasm"/>
    <property type="evidence" value="ECO:0007669"/>
    <property type="project" value="TreeGrafter"/>
</dbReference>
<dbReference type="EMBL" id="UOEW01000044">
    <property type="protein sequence ID" value="VAW33828.1"/>
    <property type="molecule type" value="Genomic_DNA"/>
</dbReference>
<accession>A0A3B0USF1</accession>
<reference evidence="8" key="1">
    <citation type="submission" date="2018-06" db="EMBL/GenBank/DDBJ databases">
        <authorList>
            <person name="Zhirakovskaya E."/>
        </authorList>
    </citation>
    <scope>NUCLEOTIDE SEQUENCE</scope>
</reference>
<dbReference type="CDD" id="cd06849">
    <property type="entry name" value="lipoyl_domain"/>
    <property type="match status" value="1"/>
</dbReference>
<dbReference type="InterPro" id="IPR000089">
    <property type="entry name" value="Biotin_lipoyl"/>
</dbReference>
<keyword evidence="5" id="KW-0012">Acyltransferase</keyword>
<dbReference type="PANTHER" id="PTHR43178:SF5">
    <property type="entry name" value="LIPOAMIDE ACYLTRANSFERASE COMPONENT OF BRANCHED-CHAIN ALPHA-KETO ACID DEHYDROGENASE COMPLEX, MITOCHONDRIAL"/>
    <property type="match status" value="1"/>
</dbReference>
<protein>
    <recommendedName>
        <fullName evidence="9">Dihydrolipoamide acetyltransferase component of pyruvate dehydrogenase complex</fullName>
    </recommendedName>
</protein>
<feature type="domain" description="Lipoyl-binding" evidence="6">
    <location>
        <begin position="3"/>
        <end position="78"/>
    </location>
</feature>
<dbReference type="PROSITE" id="PS51826">
    <property type="entry name" value="PSBD"/>
    <property type="match status" value="1"/>
</dbReference>
<dbReference type="SUPFAM" id="SSF51230">
    <property type="entry name" value="Single hybrid motif"/>
    <property type="match status" value="1"/>
</dbReference>
<comment type="similarity">
    <text evidence="2">Belongs to the 2-oxoacid dehydrogenase family.</text>
</comment>
<dbReference type="Gene3D" id="2.40.50.100">
    <property type="match status" value="1"/>
</dbReference>
<dbReference type="Gene3D" id="4.10.320.10">
    <property type="entry name" value="E3-binding domain"/>
    <property type="match status" value="1"/>
</dbReference>
<dbReference type="Gene3D" id="3.30.559.10">
    <property type="entry name" value="Chloramphenicol acetyltransferase-like domain"/>
    <property type="match status" value="1"/>
</dbReference>
<keyword evidence="4" id="KW-0450">Lipoyl</keyword>
<dbReference type="AlphaFoldDB" id="A0A3B0USF1"/>
<evidence type="ECO:0000313" key="8">
    <source>
        <dbReference type="EMBL" id="VAW33828.1"/>
    </source>
</evidence>
<evidence type="ECO:0000256" key="2">
    <source>
        <dbReference type="ARBA" id="ARBA00007317"/>
    </source>
</evidence>
<dbReference type="InterPro" id="IPR036625">
    <property type="entry name" value="E3-bd_dom_sf"/>
</dbReference>
<dbReference type="PROSITE" id="PS50968">
    <property type="entry name" value="BIOTINYL_LIPOYL"/>
    <property type="match status" value="1"/>
</dbReference>
<feature type="non-terminal residue" evidence="8">
    <location>
        <position position="227"/>
    </location>
</feature>
<feature type="domain" description="Peripheral subunit-binding (PSBD)" evidence="7">
    <location>
        <begin position="109"/>
        <end position="146"/>
    </location>
</feature>
<dbReference type="InterPro" id="IPR001078">
    <property type="entry name" value="2-oxoacid_DH_actylTfrase"/>
</dbReference>
<dbReference type="GO" id="GO:0031405">
    <property type="term" value="F:lipoic acid binding"/>
    <property type="evidence" value="ECO:0007669"/>
    <property type="project" value="TreeGrafter"/>
</dbReference>
<evidence type="ECO:0000256" key="5">
    <source>
        <dbReference type="ARBA" id="ARBA00023315"/>
    </source>
</evidence>
<evidence type="ECO:0000259" key="7">
    <source>
        <dbReference type="PROSITE" id="PS51826"/>
    </source>
</evidence>
<dbReference type="InterPro" id="IPR023213">
    <property type="entry name" value="CAT-like_dom_sf"/>
</dbReference>
<evidence type="ECO:0000256" key="1">
    <source>
        <dbReference type="ARBA" id="ARBA00001938"/>
    </source>
</evidence>
<proteinExistence type="inferred from homology"/>
<dbReference type="Pfam" id="PF00198">
    <property type="entry name" value="2-oxoacid_dh"/>
    <property type="match status" value="1"/>
</dbReference>
<dbReference type="InterPro" id="IPR011053">
    <property type="entry name" value="Single_hybrid_motif"/>
</dbReference>
<dbReference type="InterPro" id="IPR050743">
    <property type="entry name" value="2-oxoacid_DH_E2_comp"/>
</dbReference>
<sequence length="227" mass="24939">MALVDIILNPEQTEGTQATVNRWLYAVGDIVEKNQPVLELETDKVMLEIIAPVSGKLNKILLNAGDEVVDSSILGIIDSDVRIEKNKTDSTANGKKTISTPTAVTADRTISPTVRRLCKQYGINPAQVQGTGKNNRVTSRDIQGFLQHNKITNTSSQHLPISNMRKHIAKHMVQSLLHTAPHVTSVFNLDLSAIIAHRKLYKQKFAAKNTNLTFTAYFIAASATAIK</sequence>
<evidence type="ECO:0000256" key="4">
    <source>
        <dbReference type="ARBA" id="ARBA00022823"/>
    </source>
</evidence>
<gene>
    <name evidence="8" type="ORF">MNBD_GAMMA01-2084</name>
</gene>
<dbReference type="InterPro" id="IPR004167">
    <property type="entry name" value="PSBD"/>
</dbReference>
<dbReference type="SUPFAM" id="SSF52777">
    <property type="entry name" value="CoA-dependent acyltransferases"/>
    <property type="match status" value="1"/>
</dbReference>
<dbReference type="SUPFAM" id="SSF47005">
    <property type="entry name" value="Peripheral subunit-binding domain of 2-oxo acid dehydrogenase complex"/>
    <property type="match status" value="1"/>
</dbReference>
<evidence type="ECO:0000256" key="3">
    <source>
        <dbReference type="ARBA" id="ARBA00022679"/>
    </source>
</evidence>
<dbReference type="Pfam" id="PF00364">
    <property type="entry name" value="Biotin_lipoyl"/>
    <property type="match status" value="1"/>
</dbReference>
<dbReference type="Pfam" id="PF02817">
    <property type="entry name" value="E3_binding"/>
    <property type="match status" value="1"/>
</dbReference>